<gene>
    <name evidence="1" type="ORF">CGC50_05940</name>
</gene>
<organism evidence="1 2">
    <name type="scientific">Capnocytophaga gingivalis</name>
    <dbReference type="NCBI Taxonomy" id="1017"/>
    <lineage>
        <taxon>Bacteria</taxon>
        <taxon>Pseudomonadati</taxon>
        <taxon>Bacteroidota</taxon>
        <taxon>Flavobacteriia</taxon>
        <taxon>Flavobacteriales</taxon>
        <taxon>Flavobacteriaceae</taxon>
        <taxon>Capnocytophaga</taxon>
    </lineage>
</organism>
<sequence>MSAIRLQAIVQEADIPYIERFLKGIATDIIFEEEEDYFSILTPEDIENIAISKEQGKLGMVTKNEDVFNQIRELRERKWK</sequence>
<dbReference type="OrthoDB" id="1151216at2"/>
<reference evidence="2" key="1">
    <citation type="submission" date="2017-06" db="EMBL/GenBank/DDBJ databases">
        <title>Capnocytophaga spp. assemblies.</title>
        <authorList>
            <person name="Gulvik C.A."/>
        </authorList>
    </citation>
    <scope>NUCLEOTIDE SEQUENCE [LARGE SCALE GENOMIC DNA]</scope>
    <source>
        <strain evidence="2">H1496</strain>
    </source>
</reference>
<protein>
    <recommendedName>
        <fullName evidence="3">Toxin-antitoxin system, antitoxin component, ribbon-helix-helix domain protein</fullName>
    </recommendedName>
</protein>
<dbReference type="AlphaFoldDB" id="A0A250FRW5"/>
<evidence type="ECO:0000313" key="2">
    <source>
        <dbReference type="Proteomes" id="UP000217250"/>
    </source>
</evidence>
<name>A0A250FRW5_9FLAO</name>
<accession>A0A250FRW5</accession>
<dbReference type="KEGG" id="cgh:CGC50_05940"/>
<dbReference type="Proteomes" id="UP000217250">
    <property type="component" value="Chromosome"/>
</dbReference>
<dbReference type="GeneID" id="84808099"/>
<proteinExistence type="predicted"/>
<dbReference type="EMBL" id="CP022386">
    <property type="protein sequence ID" value="ATA86746.1"/>
    <property type="molecule type" value="Genomic_DNA"/>
</dbReference>
<evidence type="ECO:0000313" key="1">
    <source>
        <dbReference type="EMBL" id="ATA86746.1"/>
    </source>
</evidence>
<dbReference type="RefSeq" id="WP_095910085.1">
    <property type="nucleotide sequence ID" value="NZ_CP022386.1"/>
</dbReference>
<evidence type="ECO:0008006" key="3">
    <source>
        <dbReference type="Google" id="ProtNLM"/>
    </source>
</evidence>